<proteinExistence type="predicted"/>
<dbReference type="EMBL" id="JACSDZ010000021">
    <property type="protein sequence ID" value="KAF7381688.1"/>
    <property type="molecule type" value="Genomic_DNA"/>
</dbReference>
<evidence type="ECO:0000313" key="1">
    <source>
        <dbReference type="EMBL" id="KAF7381688.1"/>
    </source>
</evidence>
<comment type="caution">
    <text evidence="1">The sequence shown here is derived from an EMBL/GenBank/DDBJ whole genome shotgun (WGS) entry which is preliminary data.</text>
</comment>
<dbReference type="InterPro" id="IPR036188">
    <property type="entry name" value="FAD/NAD-bd_sf"/>
</dbReference>
<protein>
    <submittedName>
        <fullName evidence="1">Uncharacterized protein</fullName>
    </submittedName>
</protein>
<evidence type="ECO:0000313" key="2">
    <source>
        <dbReference type="Proteomes" id="UP000617340"/>
    </source>
</evidence>
<reference evidence="1" key="1">
    <citation type="journal article" date="2020" name="G3 (Bethesda)">
        <title>High-Quality Assemblies for Three Invasive Social Wasps from the &lt;i&gt;Vespula&lt;/i&gt; Genus.</title>
        <authorList>
            <person name="Harrop T.W.R."/>
            <person name="Guhlin J."/>
            <person name="McLaughlin G.M."/>
            <person name="Permina E."/>
            <person name="Stockwell P."/>
            <person name="Gilligan J."/>
            <person name="Le Lec M.F."/>
            <person name="Gruber M.A.M."/>
            <person name="Quinn O."/>
            <person name="Lovegrove M."/>
            <person name="Duncan E.J."/>
            <person name="Remnant E.J."/>
            <person name="Van Eeckhoven J."/>
            <person name="Graham B."/>
            <person name="Knapp R.A."/>
            <person name="Langford K.W."/>
            <person name="Kronenberg Z."/>
            <person name="Press M.O."/>
            <person name="Eacker S.M."/>
            <person name="Wilson-Rankin E.E."/>
            <person name="Purcell J."/>
            <person name="Lester P.J."/>
            <person name="Dearden P.K."/>
        </authorList>
    </citation>
    <scope>NUCLEOTIDE SEQUENCE</scope>
    <source>
        <strain evidence="1">Linc-1</strain>
    </source>
</reference>
<dbReference type="Gene3D" id="3.50.50.60">
    <property type="entry name" value="FAD/NAD(P)-binding domain"/>
    <property type="match status" value="1"/>
</dbReference>
<name>A0A834J4D3_VESGE</name>
<dbReference type="Proteomes" id="UP000617340">
    <property type="component" value="Unassembled WGS sequence"/>
</dbReference>
<dbReference type="SUPFAM" id="SSF51905">
    <property type="entry name" value="FAD/NAD(P)-binding domain"/>
    <property type="match status" value="1"/>
</dbReference>
<accession>A0A834J4D3</accession>
<keyword evidence="2" id="KW-1185">Reference proteome</keyword>
<dbReference type="AlphaFoldDB" id="A0A834J4D3"/>
<sequence length="103" mass="11729">MWQRSKIVYNKFMARQRKMWQRSKIVYNKFMARQRKVILLNQKQVRFTSKTTDSTITNLDDCPPKEAQVVICGGGVMGGAVAYHLSLMGLGSETVLVESGRCI</sequence>
<gene>
    <name evidence="1" type="ORF">HZH68_015561</name>
</gene>
<organism evidence="1 2">
    <name type="scientific">Vespula germanica</name>
    <name type="common">German yellow jacket</name>
    <name type="synonym">Paravespula germanica</name>
    <dbReference type="NCBI Taxonomy" id="30212"/>
    <lineage>
        <taxon>Eukaryota</taxon>
        <taxon>Metazoa</taxon>
        <taxon>Ecdysozoa</taxon>
        <taxon>Arthropoda</taxon>
        <taxon>Hexapoda</taxon>
        <taxon>Insecta</taxon>
        <taxon>Pterygota</taxon>
        <taxon>Neoptera</taxon>
        <taxon>Endopterygota</taxon>
        <taxon>Hymenoptera</taxon>
        <taxon>Apocrita</taxon>
        <taxon>Aculeata</taxon>
        <taxon>Vespoidea</taxon>
        <taxon>Vespidae</taxon>
        <taxon>Vespinae</taxon>
        <taxon>Vespula</taxon>
    </lineage>
</organism>